<feature type="domain" description="C3H1-type" evidence="3">
    <location>
        <begin position="422"/>
        <end position="449"/>
    </location>
</feature>
<dbReference type="Proteomes" id="UP001218218">
    <property type="component" value="Unassembled WGS sequence"/>
</dbReference>
<feature type="zinc finger region" description="C3H1-type" evidence="1">
    <location>
        <begin position="313"/>
        <end position="340"/>
    </location>
</feature>
<dbReference type="Pfam" id="PF00642">
    <property type="entry name" value="zf-CCCH"/>
    <property type="match status" value="1"/>
</dbReference>
<protein>
    <recommendedName>
        <fullName evidence="3">C3H1-type domain-containing protein</fullName>
    </recommendedName>
</protein>
<feature type="domain" description="C3H1-type" evidence="3">
    <location>
        <begin position="313"/>
        <end position="340"/>
    </location>
</feature>
<evidence type="ECO:0000313" key="4">
    <source>
        <dbReference type="EMBL" id="KAJ7336444.1"/>
    </source>
</evidence>
<dbReference type="Pfam" id="PF14608">
    <property type="entry name" value="zf-CCCH_2"/>
    <property type="match status" value="2"/>
</dbReference>
<dbReference type="AlphaFoldDB" id="A0AAD7EMP0"/>
<organism evidence="4 5">
    <name type="scientific">Mycena albidolilacea</name>
    <dbReference type="NCBI Taxonomy" id="1033008"/>
    <lineage>
        <taxon>Eukaryota</taxon>
        <taxon>Fungi</taxon>
        <taxon>Dikarya</taxon>
        <taxon>Basidiomycota</taxon>
        <taxon>Agaricomycotina</taxon>
        <taxon>Agaricomycetes</taxon>
        <taxon>Agaricomycetidae</taxon>
        <taxon>Agaricales</taxon>
        <taxon>Marasmiineae</taxon>
        <taxon>Mycenaceae</taxon>
        <taxon>Mycena</taxon>
    </lineage>
</organism>
<feature type="zinc finger region" description="C3H1-type" evidence="1">
    <location>
        <begin position="364"/>
        <end position="391"/>
    </location>
</feature>
<feature type="region of interest" description="Disordered" evidence="2">
    <location>
        <begin position="113"/>
        <end position="171"/>
    </location>
</feature>
<feature type="domain" description="C3H1-type" evidence="3">
    <location>
        <begin position="364"/>
        <end position="391"/>
    </location>
</feature>
<keyword evidence="1" id="KW-0479">Metal-binding</keyword>
<keyword evidence="5" id="KW-1185">Reference proteome</keyword>
<feature type="region of interest" description="Disordered" evidence="2">
    <location>
        <begin position="395"/>
        <end position="421"/>
    </location>
</feature>
<dbReference type="PROSITE" id="PS50103">
    <property type="entry name" value="ZF_C3H1"/>
    <property type="match status" value="3"/>
</dbReference>
<reference evidence="4" key="1">
    <citation type="submission" date="2023-03" db="EMBL/GenBank/DDBJ databases">
        <title>Massive genome expansion in bonnet fungi (Mycena s.s.) driven by repeated elements and novel gene families across ecological guilds.</title>
        <authorList>
            <consortium name="Lawrence Berkeley National Laboratory"/>
            <person name="Harder C.B."/>
            <person name="Miyauchi S."/>
            <person name="Viragh M."/>
            <person name="Kuo A."/>
            <person name="Thoen E."/>
            <person name="Andreopoulos B."/>
            <person name="Lu D."/>
            <person name="Skrede I."/>
            <person name="Drula E."/>
            <person name="Henrissat B."/>
            <person name="Morin E."/>
            <person name="Kohler A."/>
            <person name="Barry K."/>
            <person name="LaButti K."/>
            <person name="Morin E."/>
            <person name="Salamov A."/>
            <person name="Lipzen A."/>
            <person name="Mereny Z."/>
            <person name="Hegedus B."/>
            <person name="Baldrian P."/>
            <person name="Stursova M."/>
            <person name="Weitz H."/>
            <person name="Taylor A."/>
            <person name="Grigoriev I.V."/>
            <person name="Nagy L.G."/>
            <person name="Martin F."/>
            <person name="Kauserud H."/>
        </authorList>
    </citation>
    <scope>NUCLEOTIDE SEQUENCE</scope>
    <source>
        <strain evidence="4">CBHHK002</strain>
    </source>
</reference>
<accession>A0AAD7EMP0</accession>
<sequence>MLGDRCHRIHILPPLESQSTPSKPPFDSDLQPKKVTTTDDYIVKIPNPRFQAQMPLLRLNSQSSCFINSTDHSPTPVVRLRRSVCLPEHLSQNPGPTMYDGYDNDLNSWGCKTGETSWSAESPNQNNDLNSWGRKTDEGSWSAEAPSQNNDLRARRSHCPPETPVRNHVPAMCDDLNSWGYKTAESSRGADKPSQHSDSRLLRSDPPPENPHVPTRRDEYDLNSWGYKTDESSWGVETPVHNSDLNSWGCKTADSSWSGETPVQDSDLNSWGGCKTEGVWGSTSLSSDDSSSSTETASSQSSTPNRPQAGIRRLPPRTCHYWLRGTCYSGSGCRWFHPVPPSSAIPRPETVLSQPSFVTHSPPPANPQTCRDWLAGHCNFGSSCRWIHPDPSSTAVPKPETVSSSSFAPNHSRTEVNHHLPPPNPQTCRNWLRGNCTLGSRCKWVHADLNHGTSVRGLAGTANYEPKIIIESTIIRRAQVEFSVDVTFVFHCNPVSNAYKTSAATKSRDLSQLAEGYLHPRV</sequence>
<feature type="compositionally biased region" description="Polar residues" evidence="2">
    <location>
        <begin position="395"/>
        <end position="411"/>
    </location>
</feature>
<evidence type="ECO:0000256" key="2">
    <source>
        <dbReference type="SAM" id="MobiDB-lite"/>
    </source>
</evidence>
<gene>
    <name evidence="4" type="ORF">DFH08DRAFT_289264</name>
</gene>
<evidence type="ECO:0000313" key="5">
    <source>
        <dbReference type="Proteomes" id="UP001218218"/>
    </source>
</evidence>
<feature type="region of interest" description="Disordered" evidence="2">
    <location>
        <begin position="252"/>
        <end position="312"/>
    </location>
</feature>
<dbReference type="SMART" id="SM00356">
    <property type="entry name" value="ZnF_C3H1"/>
    <property type="match status" value="3"/>
</dbReference>
<comment type="caution">
    <text evidence="4">The sequence shown here is derived from an EMBL/GenBank/DDBJ whole genome shotgun (WGS) entry which is preliminary data.</text>
</comment>
<dbReference type="Gene3D" id="3.30.1370.210">
    <property type="match status" value="1"/>
</dbReference>
<dbReference type="GO" id="GO:0008270">
    <property type="term" value="F:zinc ion binding"/>
    <property type="evidence" value="ECO:0007669"/>
    <property type="project" value="UniProtKB-KW"/>
</dbReference>
<feature type="region of interest" description="Disordered" evidence="2">
    <location>
        <begin position="183"/>
        <end position="219"/>
    </location>
</feature>
<name>A0AAD7EMP0_9AGAR</name>
<feature type="compositionally biased region" description="Basic and acidic residues" evidence="2">
    <location>
        <begin position="188"/>
        <end position="203"/>
    </location>
</feature>
<evidence type="ECO:0000259" key="3">
    <source>
        <dbReference type="PROSITE" id="PS50103"/>
    </source>
</evidence>
<proteinExistence type="predicted"/>
<keyword evidence="1" id="KW-0863">Zinc-finger</keyword>
<feature type="compositionally biased region" description="Polar residues" evidence="2">
    <location>
        <begin position="253"/>
        <end position="269"/>
    </location>
</feature>
<feature type="compositionally biased region" description="Low complexity" evidence="2">
    <location>
        <begin position="282"/>
        <end position="303"/>
    </location>
</feature>
<dbReference type="EMBL" id="JARIHO010000031">
    <property type="protein sequence ID" value="KAJ7336444.1"/>
    <property type="molecule type" value="Genomic_DNA"/>
</dbReference>
<feature type="zinc finger region" description="C3H1-type" evidence="1">
    <location>
        <begin position="422"/>
        <end position="449"/>
    </location>
</feature>
<feature type="compositionally biased region" description="Polar residues" evidence="2">
    <location>
        <begin position="114"/>
        <end position="130"/>
    </location>
</feature>
<keyword evidence="1" id="KW-0862">Zinc</keyword>
<feature type="region of interest" description="Disordered" evidence="2">
    <location>
        <begin position="14"/>
        <end position="34"/>
    </location>
</feature>
<evidence type="ECO:0000256" key="1">
    <source>
        <dbReference type="PROSITE-ProRule" id="PRU00723"/>
    </source>
</evidence>
<dbReference type="InterPro" id="IPR000571">
    <property type="entry name" value="Znf_CCCH"/>
</dbReference>